<dbReference type="OrthoDB" id="417175at2759"/>
<feature type="region of interest" description="Disordered" evidence="13">
    <location>
        <begin position="1"/>
        <end position="23"/>
    </location>
</feature>
<keyword evidence="17" id="KW-1185">Reference proteome</keyword>
<comment type="similarity">
    <text evidence="4">Belongs to the GDPGP1 family.</text>
</comment>
<evidence type="ECO:0000256" key="10">
    <source>
        <dbReference type="ARBA" id="ARBA00022695"/>
    </source>
</evidence>
<keyword evidence="7" id="KW-0963">Cytoplasm</keyword>
<evidence type="ECO:0000259" key="15">
    <source>
        <dbReference type="Pfam" id="PF26217"/>
    </source>
</evidence>
<feature type="domain" description="GDPGP1-like C-terminal" evidence="14">
    <location>
        <begin position="436"/>
        <end position="576"/>
    </location>
</feature>
<dbReference type="InterPro" id="IPR058865">
    <property type="entry name" value="GDPGP1_C"/>
</dbReference>
<sequence>MAAIHELVRRPSEAPRMPPVSSAPEATIASCLDSYLPVYSFSASQSWEKAPAPKLVRVDSLPVVPDFFSEPTCDSPPTLLGGGSSPPLSYYYLSDGGGSFNGLPADLYNHHEPQRDSAAADHLDAAIGLPYAKCRTPPADAWPRAPPTVGGGRAQPRRHPSDLLLPRVGHPFASEGDSGSDDAPLQEVPCRSVLETTLMTMWEERAERGLFRYDVTQCPTRVLPGKLGFVAQLNEGRATKKRPTELTVDRVLQPFDPAKFNFKKAAISEALVAFAPGNDDDGAAGAGGRRPPDLAAAGAAGAGAAGSSANSPNLVIINVSPIDYGHVLLVPRVLDNLPQAVSRDTVLLALQFARELGSPHFRVGYNSLGAYATINHLHFQSYYLAATLPCEVAPTAPLPGPLAAPPVPPSAPTVAAAAVSLPRKRQYDELMCGGAAAAAVRVSRLQGYPVNAFVVEAGGGAAAAGGIEAVAAVVSAAAERLQAVSQPFNLLMSDAGRRVFIFPQCFAERQAAGDMPPELIDTGVNPAAFEIAGHLLLKRAQDFEGASEELACRLLSQASLPEERFMAVARMCFGGACDGK</sequence>
<feature type="compositionally biased region" description="Basic and acidic residues" evidence="13">
    <location>
        <begin position="1"/>
        <end position="13"/>
    </location>
</feature>
<comment type="catalytic activity">
    <reaction evidence="1">
        <text>GDP-alpha-D-glucose + phosphate = alpha-D-glucose 1-phosphate + GDP + H(+)</text>
        <dbReference type="Rhea" id="RHEA:30387"/>
        <dbReference type="ChEBI" id="CHEBI:15378"/>
        <dbReference type="ChEBI" id="CHEBI:43474"/>
        <dbReference type="ChEBI" id="CHEBI:58189"/>
        <dbReference type="ChEBI" id="CHEBI:58601"/>
        <dbReference type="ChEBI" id="CHEBI:62230"/>
        <dbReference type="EC" id="2.7.7.78"/>
    </reaction>
</comment>
<evidence type="ECO:0000256" key="5">
    <source>
        <dbReference type="ARBA" id="ARBA00012507"/>
    </source>
</evidence>
<feature type="domain" description="GDPGP1-like N-terminal" evidence="15">
    <location>
        <begin position="308"/>
        <end position="382"/>
    </location>
</feature>
<evidence type="ECO:0000313" key="17">
    <source>
        <dbReference type="Proteomes" id="UP001165080"/>
    </source>
</evidence>
<keyword evidence="11" id="KW-0547">Nucleotide-binding</keyword>
<evidence type="ECO:0000256" key="12">
    <source>
        <dbReference type="ARBA" id="ARBA00022801"/>
    </source>
</evidence>
<evidence type="ECO:0000256" key="1">
    <source>
        <dbReference type="ARBA" id="ARBA00000063"/>
    </source>
</evidence>
<comment type="subcellular location">
    <subcellularLocation>
        <location evidence="3">Cytoplasm</location>
    </subcellularLocation>
</comment>
<evidence type="ECO:0000256" key="3">
    <source>
        <dbReference type="ARBA" id="ARBA00004496"/>
    </source>
</evidence>
<comment type="caution">
    <text evidence="16">The sequence shown here is derived from an EMBL/GenBank/DDBJ whole genome shotgun (WGS) entry which is preliminary data.</text>
</comment>
<keyword evidence="8" id="KW-0344">Guanine-nucleotide releasing factor</keyword>
<reference evidence="16 17" key="1">
    <citation type="journal article" date="2023" name="Commun. Biol.">
        <title>Reorganization of the ancestral sex-determining regions during the evolution of trioecy in Pleodorina starrii.</title>
        <authorList>
            <person name="Takahashi K."/>
            <person name="Suzuki S."/>
            <person name="Kawai-Toyooka H."/>
            <person name="Yamamoto K."/>
            <person name="Hamaji T."/>
            <person name="Ootsuki R."/>
            <person name="Yamaguchi H."/>
            <person name="Kawachi M."/>
            <person name="Higashiyama T."/>
            <person name="Nozaki H."/>
        </authorList>
    </citation>
    <scope>NUCLEOTIDE SEQUENCE [LARGE SCALE GENOMIC DNA]</scope>
    <source>
        <strain evidence="16 17">NIES-4479</strain>
    </source>
</reference>
<dbReference type="InterPro" id="IPR026506">
    <property type="entry name" value="GDPGP"/>
</dbReference>
<dbReference type="PANTHER" id="PTHR20884">
    <property type="entry name" value="GDP-D-GLUCOSE PHOSPHORYLASE 1"/>
    <property type="match status" value="1"/>
</dbReference>
<comment type="function">
    <text evidence="2">Specific and highly efficient GDP-D-glucose phosphorylase regulating the levels of GDP-D-glucose in cells.</text>
</comment>
<evidence type="ECO:0000256" key="8">
    <source>
        <dbReference type="ARBA" id="ARBA00022658"/>
    </source>
</evidence>
<evidence type="ECO:0000256" key="7">
    <source>
        <dbReference type="ARBA" id="ARBA00022490"/>
    </source>
</evidence>
<evidence type="ECO:0000259" key="14">
    <source>
        <dbReference type="Pfam" id="PF26216"/>
    </source>
</evidence>
<dbReference type="Pfam" id="PF26217">
    <property type="entry name" value="GDPGP1_N"/>
    <property type="match status" value="2"/>
</dbReference>
<evidence type="ECO:0000313" key="16">
    <source>
        <dbReference type="EMBL" id="GLC49430.1"/>
    </source>
</evidence>
<organism evidence="16 17">
    <name type="scientific">Pleodorina starrii</name>
    <dbReference type="NCBI Taxonomy" id="330485"/>
    <lineage>
        <taxon>Eukaryota</taxon>
        <taxon>Viridiplantae</taxon>
        <taxon>Chlorophyta</taxon>
        <taxon>core chlorophytes</taxon>
        <taxon>Chlorophyceae</taxon>
        <taxon>CS clade</taxon>
        <taxon>Chlamydomonadales</taxon>
        <taxon>Volvocaceae</taxon>
        <taxon>Pleodorina</taxon>
    </lineage>
</organism>
<dbReference type="Proteomes" id="UP001165080">
    <property type="component" value="Unassembled WGS sequence"/>
</dbReference>
<dbReference type="GO" id="GO:0016787">
    <property type="term" value="F:hydrolase activity"/>
    <property type="evidence" value="ECO:0007669"/>
    <property type="project" value="UniProtKB-KW"/>
</dbReference>
<keyword evidence="10" id="KW-0548">Nucleotidyltransferase</keyword>
<dbReference type="PANTHER" id="PTHR20884:SF8">
    <property type="entry name" value="GDP-D-GLUCOSE PHOSPHORYLASE 1"/>
    <property type="match status" value="1"/>
</dbReference>
<dbReference type="EC" id="2.7.7.78" evidence="5"/>
<evidence type="ECO:0000256" key="9">
    <source>
        <dbReference type="ARBA" id="ARBA00022679"/>
    </source>
</evidence>
<dbReference type="GO" id="GO:0005085">
    <property type="term" value="F:guanyl-nucleotide exchange factor activity"/>
    <property type="evidence" value="ECO:0007669"/>
    <property type="project" value="UniProtKB-KW"/>
</dbReference>
<evidence type="ECO:0000256" key="4">
    <source>
        <dbReference type="ARBA" id="ARBA00006451"/>
    </source>
</evidence>
<evidence type="ECO:0000256" key="13">
    <source>
        <dbReference type="SAM" id="MobiDB-lite"/>
    </source>
</evidence>
<dbReference type="GO" id="GO:0006006">
    <property type="term" value="P:glucose metabolic process"/>
    <property type="evidence" value="ECO:0007669"/>
    <property type="project" value="TreeGrafter"/>
</dbReference>
<keyword evidence="12" id="KW-0378">Hydrolase</keyword>
<evidence type="ECO:0000256" key="2">
    <source>
        <dbReference type="ARBA" id="ARBA00003049"/>
    </source>
</evidence>
<dbReference type="InterPro" id="IPR058866">
    <property type="entry name" value="GDPGP1_N"/>
</dbReference>
<evidence type="ECO:0000256" key="11">
    <source>
        <dbReference type="ARBA" id="ARBA00022741"/>
    </source>
</evidence>
<proteinExistence type="inferred from homology"/>
<evidence type="ECO:0000256" key="6">
    <source>
        <dbReference type="ARBA" id="ARBA00018857"/>
    </source>
</evidence>
<dbReference type="EMBL" id="BRXU01000002">
    <property type="protein sequence ID" value="GLC49430.1"/>
    <property type="molecule type" value="Genomic_DNA"/>
</dbReference>
<protein>
    <recommendedName>
        <fullName evidence="6">GDP-D-glucose phosphorylase 1</fullName>
        <ecNumber evidence="5">2.7.7.78</ecNumber>
    </recommendedName>
</protein>
<dbReference type="GO" id="GO:0000166">
    <property type="term" value="F:nucleotide binding"/>
    <property type="evidence" value="ECO:0007669"/>
    <property type="project" value="UniProtKB-KW"/>
</dbReference>
<dbReference type="Pfam" id="PF26216">
    <property type="entry name" value="GDPGP1_C"/>
    <property type="match status" value="1"/>
</dbReference>
<dbReference type="GO" id="GO:0005737">
    <property type="term" value="C:cytoplasm"/>
    <property type="evidence" value="ECO:0007669"/>
    <property type="project" value="UniProtKB-SubCell"/>
</dbReference>
<dbReference type="GO" id="GO:0080048">
    <property type="term" value="F:GDP-D-glucose phosphorylase activity"/>
    <property type="evidence" value="ECO:0007669"/>
    <property type="project" value="UniProtKB-EC"/>
</dbReference>
<dbReference type="AlphaFoldDB" id="A0A9W6BCV8"/>
<accession>A0A9W6BCV8</accession>
<feature type="domain" description="GDPGP1-like N-terminal" evidence="15">
    <location>
        <begin position="194"/>
        <end position="280"/>
    </location>
</feature>
<name>A0A9W6BCV8_9CHLO</name>
<gene>
    <name evidence="16" type="primary">PLEST006550</name>
    <name evidence="16" type="ORF">PLESTB_000218400</name>
</gene>
<feature type="region of interest" description="Disordered" evidence="13">
    <location>
        <begin position="138"/>
        <end position="185"/>
    </location>
</feature>
<keyword evidence="9" id="KW-0808">Transferase</keyword>